<evidence type="ECO:0000259" key="3">
    <source>
        <dbReference type="PROSITE" id="PS50006"/>
    </source>
</evidence>
<feature type="compositionally biased region" description="Acidic residues" evidence="2">
    <location>
        <begin position="411"/>
        <end position="421"/>
    </location>
</feature>
<name>A0A9P5Q3B3_9AGAR</name>
<feature type="region of interest" description="Disordered" evidence="2">
    <location>
        <begin position="460"/>
        <end position="497"/>
    </location>
</feature>
<dbReference type="EMBL" id="JADNRY010000012">
    <property type="protein sequence ID" value="KAF9074708.1"/>
    <property type="molecule type" value="Genomic_DNA"/>
</dbReference>
<comment type="caution">
    <text evidence="4">The sequence shown here is derived from an EMBL/GenBank/DDBJ whole genome shotgun (WGS) entry which is preliminary data.</text>
</comment>
<dbReference type="AlphaFoldDB" id="A0A9P5Q3B3"/>
<dbReference type="OrthoDB" id="687730at2759"/>
<dbReference type="SMART" id="SM00240">
    <property type="entry name" value="FHA"/>
    <property type="match status" value="1"/>
</dbReference>
<feature type="coiled-coil region" evidence="1">
    <location>
        <begin position="503"/>
        <end position="558"/>
    </location>
</feature>
<dbReference type="InterPro" id="IPR008984">
    <property type="entry name" value="SMAD_FHA_dom_sf"/>
</dbReference>
<keyword evidence="1" id="KW-0175">Coiled coil</keyword>
<dbReference type="Proteomes" id="UP000772434">
    <property type="component" value="Unassembled WGS sequence"/>
</dbReference>
<evidence type="ECO:0000256" key="1">
    <source>
        <dbReference type="SAM" id="Coils"/>
    </source>
</evidence>
<protein>
    <recommendedName>
        <fullName evidence="3">FHA domain-containing protein</fullName>
    </recommendedName>
</protein>
<feature type="region of interest" description="Disordered" evidence="2">
    <location>
        <begin position="728"/>
        <end position="775"/>
    </location>
</feature>
<proteinExistence type="predicted"/>
<keyword evidence="5" id="KW-1185">Reference proteome</keyword>
<dbReference type="PANTHER" id="PTHR15715:SF37">
    <property type="entry name" value="LD47843P"/>
    <property type="match status" value="1"/>
</dbReference>
<feature type="compositionally biased region" description="Low complexity" evidence="2">
    <location>
        <begin position="195"/>
        <end position="210"/>
    </location>
</feature>
<feature type="region of interest" description="Disordered" evidence="2">
    <location>
        <begin position="159"/>
        <end position="228"/>
    </location>
</feature>
<feature type="compositionally biased region" description="Polar residues" evidence="2">
    <location>
        <begin position="159"/>
        <end position="194"/>
    </location>
</feature>
<dbReference type="GO" id="GO:0005737">
    <property type="term" value="C:cytoplasm"/>
    <property type="evidence" value="ECO:0007669"/>
    <property type="project" value="TreeGrafter"/>
</dbReference>
<reference evidence="4" key="1">
    <citation type="submission" date="2020-11" db="EMBL/GenBank/DDBJ databases">
        <authorList>
            <consortium name="DOE Joint Genome Institute"/>
            <person name="Ahrendt S."/>
            <person name="Riley R."/>
            <person name="Andreopoulos W."/>
            <person name="Labutti K."/>
            <person name="Pangilinan J."/>
            <person name="Ruiz-Duenas F.J."/>
            <person name="Barrasa J.M."/>
            <person name="Sanchez-Garcia M."/>
            <person name="Camarero S."/>
            <person name="Miyauchi S."/>
            <person name="Serrano A."/>
            <person name="Linde D."/>
            <person name="Babiker R."/>
            <person name="Drula E."/>
            <person name="Ayuso-Fernandez I."/>
            <person name="Pacheco R."/>
            <person name="Padilla G."/>
            <person name="Ferreira P."/>
            <person name="Barriuso J."/>
            <person name="Kellner H."/>
            <person name="Castanera R."/>
            <person name="Alfaro M."/>
            <person name="Ramirez L."/>
            <person name="Pisabarro A.G."/>
            <person name="Kuo A."/>
            <person name="Tritt A."/>
            <person name="Lipzen A."/>
            <person name="He G."/>
            <person name="Yan M."/>
            <person name="Ng V."/>
            <person name="Cullen D."/>
            <person name="Martin F."/>
            <person name="Rosso M.-N."/>
            <person name="Henrissat B."/>
            <person name="Hibbett D."/>
            <person name="Martinez A.T."/>
            <person name="Grigoriev I.V."/>
        </authorList>
    </citation>
    <scope>NUCLEOTIDE SEQUENCE</scope>
    <source>
        <strain evidence="4">AH 40177</strain>
    </source>
</reference>
<dbReference type="PROSITE" id="PS50006">
    <property type="entry name" value="FHA_DOMAIN"/>
    <property type="match status" value="1"/>
</dbReference>
<feature type="coiled-coil region" evidence="1">
    <location>
        <begin position="315"/>
        <end position="349"/>
    </location>
</feature>
<sequence length="806" mass="88552">MPAPAPFPSPFPALYLYPLNDSFIPKHIALIHGQHVKIGRQTNAKTTPGERNGYFDSKVLSRQHAEVWEDGNKIFIKDVKSSNGTFINGDRLSPEGLESEPYELKSDDIVEFGIDIVGEDNKTIVHHKVAARVVCIFSEQDAQVAARAEQHQIQHMQQFNGPSSTLSPASAGSMMNQSGPSSGPVTTNSSSFNFSGQQPPRRPQISQQGISGMGGMGGSMRPPGKSGLTFDHILNRLQGELQKSRETGAELHTLTGAMNEIHDTLGGGNLPSAPSFPHILPPVRPPQAPSPPPAEHQNDTIPPFQQPSLSSPSLLVDLQSQLKDTQASLSQHIDKIRALEDALKEQEVIRHDVRLLRDMMDAAQRRQGPSVNLKAHRQSTLEPRGEPEALDDEFEDDSRSVGTAVPHELERVDEEDEESAMDEPVRDRVDELELEMAAPEEEVKSSPNGAVHDGEFEDVEVDEDRQQLGRPRTPEPSNLGMGRPKPMTSPTTFTPQPLPNAIVDELTTRLNTLQAQLDSALALSSNLQAQHSTAQSTISALENKVEALENLVTATLTAQQRPLAPQTAASELSEQALSQHVERESLTSMVMEWKKSVEGQWSNVQEEWNQERARLSRAREEWETKVRQVDDGLERMQRMQKVALDTPFFHSNGDIKHGLVTPPSPRSLSSDSNRPRRKRSGSSRGRTSSRKRSTSRGADTDDTEATLANEDSSSHFGRAVKLVAVATHSQSPNLHHETTSERSLGEPEPFGNVSSHREEQSLVPRGGKISSEDDSRNRVSMQTAFGVLVLSVAAAAVVWRVKPDNV</sequence>
<feature type="compositionally biased region" description="Basic and acidic residues" evidence="2">
    <location>
        <begin position="734"/>
        <end position="745"/>
    </location>
</feature>
<gene>
    <name evidence="4" type="ORF">BDP27DRAFT_1316695</name>
</gene>
<feature type="compositionally biased region" description="Low complexity" evidence="2">
    <location>
        <begin position="302"/>
        <end position="311"/>
    </location>
</feature>
<feature type="region of interest" description="Disordered" evidence="2">
    <location>
        <begin position="274"/>
        <end position="311"/>
    </location>
</feature>
<dbReference type="PANTHER" id="PTHR15715">
    <property type="entry name" value="CENTROSOMAL PROTEIN OF 170 KDA"/>
    <property type="match status" value="1"/>
</dbReference>
<dbReference type="SUPFAM" id="SSF49879">
    <property type="entry name" value="SMAD/FHA domain"/>
    <property type="match status" value="1"/>
</dbReference>
<feature type="compositionally biased region" description="Pro residues" evidence="2">
    <location>
        <begin position="279"/>
        <end position="294"/>
    </location>
</feature>
<feature type="compositionally biased region" description="Basic residues" evidence="2">
    <location>
        <begin position="675"/>
        <end position="694"/>
    </location>
</feature>
<evidence type="ECO:0000256" key="2">
    <source>
        <dbReference type="SAM" id="MobiDB-lite"/>
    </source>
</evidence>
<evidence type="ECO:0000313" key="5">
    <source>
        <dbReference type="Proteomes" id="UP000772434"/>
    </source>
</evidence>
<dbReference type="InterPro" id="IPR051176">
    <property type="entry name" value="Cent_Immune-Sig_Mod"/>
</dbReference>
<accession>A0A9P5Q3B3</accession>
<feature type="domain" description="FHA" evidence="3">
    <location>
        <begin position="36"/>
        <end position="92"/>
    </location>
</feature>
<evidence type="ECO:0000313" key="4">
    <source>
        <dbReference type="EMBL" id="KAF9074708.1"/>
    </source>
</evidence>
<dbReference type="Pfam" id="PF00498">
    <property type="entry name" value="FHA"/>
    <property type="match status" value="1"/>
</dbReference>
<dbReference type="Gene3D" id="2.60.200.20">
    <property type="match status" value="1"/>
</dbReference>
<feature type="region of interest" description="Disordered" evidence="2">
    <location>
        <begin position="648"/>
        <end position="713"/>
    </location>
</feature>
<feature type="region of interest" description="Disordered" evidence="2">
    <location>
        <begin position="366"/>
        <end position="426"/>
    </location>
</feature>
<organism evidence="4 5">
    <name type="scientific">Rhodocollybia butyracea</name>
    <dbReference type="NCBI Taxonomy" id="206335"/>
    <lineage>
        <taxon>Eukaryota</taxon>
        <taxon>Fungi</taxon>
        <taxon>Dikarya</taxon>
        <taxon>Basidiomycota</taxon>
        <taxon>Agaricomycotina</taxon>
        <taxon>Agaricomycetes</taxon>
        <taxon>Agaricomycetidae</taxon>
        <taxon>Agaricales</taxon>
        <taxon>Marasmiineae</taxon>
        <taxon>Omphalotaceae</taxon>
        <taxon>Rhodocollybia</taxon>
    </lineage>
</organism>
<dbReference type="InterPro" id="IPR000253">
    <property type="entry name" value="FHA_dom"/>
</dbReference>